<evidence type="ECO:0000259" key="1">
    <source>
        <dbReference type="PROSITE" id="PS50011"/>
    </source>
</evidence>
<dbReference type="EMBL" id="BTSX01000002">
    <property type="protein sequence ID" value="GMS83867.1"/>
    <property type="molecule type" value="Genomic_DNA"/>
</dbReference>
<dbReference type="PROSITE" id="PS50011">
    <property type="entry name" value="PROTEIN_KINASE_DOM"/>
    <property type="match status" value="1"/>
</dbReference>
<dbReference type="GO" id="GO:0005524">
    <property type="term" value="F:ATP binding"/>
    <property type="evidence" value="ECO:0007669"/>
    <property type="project" value="InterPro"/>
</dbReference>
<feature type="non-terminal residue" evidence="2">
    <location>
        <position position="75"/>
    </location>
</feature>
<dbReference type="Gene3D" id="1.10.510.10">
    <property type="entry name" value="Transferase(Phosphotransferase) domain 1"/>
    <property type="match status" value="1"/>
</dbReference>
<sequence length="75" mass="8462">MLANSKTNRRPLHRLCHPKLNTHIEKNGPINDANASSCKTGINYMHKLGLVHRNLKMDNILIFAPNTVKITDFGL</sequence>
<dbReference type="SUPFAM" id="SSF56112">
    <property type="entry name" value="Protein kinase-like (PK-like)"/>
    <property type="match status" value="1"/>
</dbReference>
<proteinExistence type="predicted"/>
<dbReference type="InterPro" id="IPR000719">
    <property type="entry name" value="Prot_kinase_dom"/>
</dbReference>
<gene>
    <name evidence="2" type="ORF">PENTCL1PPCAC_6042</name>
</gene>
<dbReference type="Proteomes" id="UP001432027">
    <property type="component" value="Unassembled WGS sequence"/>
</dbReference>
<dbReference type="InterPro" id="IPR011009">
    <property type="entry name" value="Kinase-like_dom_sf"/>
</dbReference>
<reference evidence="2" key="1">
    <citation type="submission" date="2023-10" db="EMBL/GenBank/DDBJ databases">
        <title>Genome assembly of Pristionchus species.</title>
        <authorList>
            <person name="Yoshida K."/>
            <person name="Sommer R.J."/>
        </authorList>
    </citation>
    <scope>NUCLEOTIDE SEQUENCE</scope>
    <source>
        <strain evidence="2">RS0144</strain>
    </source>
</reference>
<comment type="caution">
    <text evidence="2">The sequence shown here is derived from an EMBL/GenBank/DDBJ whole genome shotgun (WGS) entry which is preliminary data.</text>
</comment>
<evidence type="ECO:0000313" key="3">
    <source>
        <dbReference type="Proteomes" id="UP001432027"/>
    </source>
</evidence>
<dbReference type="Pfam" id="PF00069">
    <property type="entry name" value="Pkinase"/>
    <property type="match status" value="1"/>
</dbReference>
<name>A0AAV5SMT9_9BILA</name>
<dbReference type="GO" id="GO:0004672">
    <property type="term" value="F:protein kinase activity"/>
    <property type="evidence" value="ECO:0007669"/>
    <property type="project" value="InterPro"/>
</dbReference>
<organism evidence="2 3">
    <name type="scientific">Pristionchus entomophagus</name>
    <dbReference type="NCBI Taxonomy" id="358040"/>
    <lineage>
        <taxon>Eukaryota</taxon>
        <taxon>Metazoa</taxon>
        <taxon>Ecdysozoa</taxon>
        <taxon>Nematoda</taxon>
        <taxon>Chromadorea</taxon>
        <taxon>Rhabditida</taxon>
        <taxon>Rhabditina</taxon>
        <taxon>Diplogasteromorpha</taxon>
        <taxon>Diplogasteroidea</taxon>
        <taxon>Neodiplogasteridae</taxon>
        <taxon>Pristionchus</taxon>
    </lineage>
</organism>
<keyword evidence="3" id="KW-1185">Reference proteome</keyword>
<protein>
    <recommendedName>
        <fullName evidence="1">Protein kinase domain-containing protein</fullName>
    </recommendedName>
</protein>
<dbReference type="AlphaFoldDB" id="A0AAV5SMT9"/>
<accession>A0AAV5SMT9</accession>
<feature type="domain" description="Protein kinase" evidence="1">
    <location>
        <begin position="1"/>
        <end position="75"/>
    </location>
</feature>
<evidence type="ECO:0000313" key="2">
    <source>
        <dbReference type="EMBL" id="GMS83867.1"/>
    </source>
</evidence>